<name>A0A5J4ZS81_9ASTE</name>
<evidence type="ECO:0000313" key="3">
    <source>
        <dbReference type="EMBL" id="KAA8521703.1"/>
    </source>
</evidence>
<dbReference type="AlphaFoldDB" id="A0A5J4ZS81"/>
<dbReference type="EMBL" id="CM018048">
    <property type="protein sequence ID" value="KAA8521703.1"/>
    <property type="molecule type" value="Genomic_DNA"/>
</dbReference>
<accession>A0A5J4ZS81</accession>
<evidence type="ECO:0008006" key="5">
    <source>
        <dbReference type="Google" id="ProtNLM"/>
    </source>
</evidence>
<feature type="compositionally biased region" description="Basic and acidic residues" evidence="1">
    <location>
        <begin position="1"/>
        <end position="22"/>
    </location>
</feature>
<sequence>MGGEEEWRKMADTHKMSSEEVKSAGVEASKRPPGHNPGGVLHQRRKLPFSPYTMAIGGFLIAATVGYFTLYVKKKPEASASDVAKATVGVAKPEDTHPRKQAVFGWGMCFLARLRWIYFKE</sequence>
<dbReference type="PANTHER" id="PTHR33919:SF1">
    <property type="entry name" value="OS09G0127700 PROTEIN"/>
    <property type="match status" value="1"/>
</dbReference>
<keyword evidence="2" id="KW-0812">Transmembrane</keyword>
<dbReference type="Proteomes" id="UP000325577">
    <property type="component" value="Linkage Group LG5"/>
</dbReference>
<organism evidence="3 4">
    <name type="scientific">Nyssa sinensis</name>
    <dbReference type="NCBI Taxonomy" id="561372"/>
    <lineage>
        <taxon>Eukaryota</taxon>
        <taxon>Viridiplantae</taxon>
        <taxon>Streptophyta</taxon>
        <taxon>Embryophyta</taxon>
        <taxon>Tracheophyta</taxon>
        <taxon>Spermatophyta</taxon>
        <taxon>Magnoliopsida</taxon>
        <taxon>eudicotyledons</taxon>
        <taxon>Gunneridae</taxon>
        <taxon>Pentapetalae</taxon>
        <taxon>asterids</taxon>
        <taxon>Cornales</taxon>
        <taxon>Nyssaceae</taxon>
        <taxon>Nyssa</taxon>
    </lineage>
</organism>
<protein>
    <recommendedName>
        <fullName evidence="5">Transmembrane protein</fullName>
    </recommendedName>
</protein>
<feature type="transmembrane region" description="Helical" evidence="2">
    <location>
        <begin position="52"/>
        <end position="72"/>
    </location>
</feature>
<evidence type="ECO:0000313" key="4">
    <source>
        <dbReference type="Proteomes" id="UP000325577"/>
    </source>
</evidence>
<evidence type="ECO:0000256" key="2">
    <source>
        <dbReference type="SAM" id="Phobius"/>
    </source>
</evidence>
<dbReference type="PANTHER" id="PTHR33919">
    <property type="entry name" value="OS09G0127700 PROTEIN"/>
    <property type="match status" value="1"/>
</dbReference>
<keyword evidence="2" id="KW-1133">Transmembrane helix</keyword>
<gene>
    <name evidence="3" type="ORF">F0562_012376</name>
</gene>
<feature type="region of interest" description="Disordered" evidence="1">
    <location>
        <begin position="1"/>
        <end position="42"/>
    </location>
</feature>
<evidence type="ECO:0000256" key="1">
    <source>
        <dbReference type="SAM" id="MobiDB-lite"/>
    </source>
</evidence>
<keyword evidence="4" id="KW-1185">Reference proteome</keyword>
<proteinExistence type="predicted"/>
<keyword evidence="2" id="KW-0472">Membrane</keyword>
<reference evidence="3 4" key="1">
    <citation type="submission" date="2019-09" db="EMBL/GenBank/DDBJ databases">
        <title>A chromosome-level genome assembly of the Chinese tupelo Nyssa sinensis.</title>
        <authorList>
            <person name="Yang X."/>
            <person name="Kang M."/>
            <person name="Yang Y."/>
            <person name="Xiong H."/>
            <person name="Wang M."/>
            <person name="Zhang Z."/>
            <person name="Wang Z."/>
            <person name="Wu H."/>
            <person name="Ma T."/>
            <person name="Liu J."/>
            <person name="Xi Z."/>
        </authorList>
    </citation>
    <scope>NUCLEOTIDE SEQUENCE [LARGE SCALE GENOMIC DNA]</scope>
    <source>
        <strain evidence="3">J267</strain>
        <tissue evidence="3">Leaf</tissue>
    </source>
</reference>
<dbReference type="OrthoDB" id="1892673at2759"/>